<accession>A0A6A6K4G9</accession>
<keyword evidence="1" id="KW-0175">Coiled coil</keyword>
<name>A0A6A6K4G9_HEVBR</name>
<sequence>MEYDHLFQQLDDQLSVLRASLNEAHERCESLAEELVECRSELIAAVSGREELQLQFHAAKAEVEEVSARANELQNSLEMSQSDVSNLLKESADSKGLVGALHAENNNLNQTIALLTEERKKLVEEKLVCLCENEKLLKELADCRNSVAALQVESSNLSGTLASVTEKNKKLEEDKECLSGKCQLKERLVVVTKDRKKLEEDKEYSDREMERLTSELLVLHERISKDHGERRQLEVELKEVRMHLEQLSEENIFLQSSFRTNRAKFREIDDKQALRTCQGGEFPNQEGGVEVQITSCEKEAVDEQSHQMLGNQKVGSLSRATGKVAAPAVSKLIQAFESKVHHDEQEAEERAMIDDPSAVGDPFLSTKEHIRDLKAVLKQLALDAVNARLLFETERDGRSAANLTIKELKFQSVSIKEHTDDLEATNIELVVLYEAVKQHVSDVKEKNQELEVLCETLKKQDSSLKAENSELGEKLSECESRINELHSQLHDLQRSSDELALYLVVNWKLSRRKRLIGHRQLSKNGILLFLRLLKQLRGLMTLLDF</sequence>
<evidence type="ECO:0000313" key="3">
    <source>
        <dbReference type="Proteomes" id="UP000467840"/>
    </source>
</evidence>
<dbReference type="EMBL" id="JAAGAX010000018">
    <property type="protein sequence ID" value="KAF2283557.1"/>
    <property type="molecule type" value="Genomic_DNA"/>
</dbReference>
<reference evidence="2 3" key="1">
    <citation type="journal article" date="2020" name="Mol. Plant">
        <title>The Chromosome-Based Rubber Tree Genome Provides New Insights into Spurge Genome Evolution and Rubber Biosynthesis.</title>
        <authorList>
            <person name="Liu J."/>
            <person name="Shi C."/>
            <person name="Shi C.C."/>
            <person name="Li W."/>
            <person name="Zhang Q.J."/>
            <person name="Zhang Y."/>
            <person name="Li K."/>
            <person name="Lu H.F."/>
            <person name="Shi C."/>
            <person name="Zhu S.T."/>
            <person name="Xiao Z.Y."/>
            <person name="Nan H."/>
            <person name="Yue Y."/>
            <person name="Zhu X.G."/>
            <person name="Wu Y."/>
            <person name="Hong X.N."/>
            <person name="Fan G.Y."/>
            <person name="Tong Y."/>
            <person name="Zhang D."/>
            <person name="Mao C.L."/>
            <person name="Liu Y.L."/>
            <person name="Hao S.J."/>
            <person name="Liu W.Q."/>
            <person name="Lv M.Q."/>
            <person name="Zhang H.B."/>
            <person name="Liu Y."/>
            <person name="Hu-Tang G.R."/>
            <person name="Wang J.P."/>
            <person name="Wang J.H."/>
            <person name="Sun Y.H."/>
            <person name="Ni S.B."/>
            <person name="Chen W.B."/>
            <person name="Zhang X.C."/>
            <person name="Jiao Y.N."/>
            <person name="Eichler E.E."/>
            <person name="Li G.H."/>
            <person name="Liu X."/>
            <person name="Gao L.Z."/>
        </authorList>
    </citation>
    <scope>NUCLEOTIDE SEQUENCE [LARGE SCALE GENOMIC DNA]</scope>
    <source>
        <strain evidence="3">cv. GT1</strain>
        <tissue evidence="2">Leaf</tissue>
    </source>
</reference>
<comment type="caution">
    <text evidence="2">The sequence shown here is derived from an EMBL/GenBank/DDBJ whole genome shotgun (WGS) entry which is preliminary data.</text>
</comment>
<organism evidence="2 3">
    <name type="scientific">Hevea brasiliensis</name>
    <name type="common">Para rubber tree</name>
    <name type="synonym">Siphonia brasiliensis</name>
    <dbReference type="NCBI Taxonomy" id="3981"/>
    <lineage>
        <taxon>Eukaryota</taxon>
        <taxon>Viridiplantae</taxon>
        <taxon>Streptophyta</taxon>
        <taxon>Embryophyta</taxon>
        <taxon>Tracheophyta</taxon>
        <taxon>Spermatophyta</taxon>
        <taxon>Magnoliopsida</taxon>
        <taxon>eudicotyledons</taxon>
        <taxon>Gunneridae</taxon>
        <taxon>Pentapetalae</taxon>
        <taxon>rosids</taxon>
        <taxon>fabids</taxon>
        <taxon>Malpighiales</taxon>
        <taxon>Euphorbiaceae</taxon>
        <taxon>Crotonoideae</taxon>
        <taxon>Micrandreae</taxon>
        <taxon>Hevea</taxon>
    </lineage>
</organism>
<dbReference type="Gene3D" id="1.10.287.1490">
    <property type="match status" value="1"/>
</dbReference>
<dbReference type="Gene3D" id="1.20.5.340">
    <property type="match status" value="1"/>
</dbReference>
<evidence type="ECO:0000313" key="2">
    <source>
        <dbReference type="EMBL" id="KAF2283557.1"/>
    </source>
</evidence>
<protein>
    <submittedName>
        <fullName evidence="2">Uncharacterized protein</fullName>
    </submittedName>
</protein>
<evidence type="ECO:0000256" key="1">
    <source>
        <dbReference type="SAM" id="Coils"/>
    </source>
</evidence>
<feature type="coiled-coil region" evidence="1">
    <location>
        <begin position="7"/>
        <end position="250"/>
    </location>
</feature>
<gene>
    <name evidence="2" type="ORF">GH714_011982</name>
</gene>
<dbReference type="AlphaFoldDB" id="A0A6A6K4G9"/>
<dbReference type="Proteomes" id="UP000467840">
    <property type="component" value="Chromosome 12"/>
</dbReference>
<feature type="coiled-coil region" evidence="1">
    <location>
        <begin position="433"/>
        <end position="495"/>
    </location>
</feature>
<keyword evidence="3" id="KW-1185">Reference proteome</keyword>
<proteinExistence type="predicted"/>